<name>G5GIE1_9FIRM</name>
<accession>G5GIE1</accession>
<keyword evidence="3" id="KW-1185">Reference proteome</keyword>
<gene>
    <name evidence="2" type="ORF">HMPREF9333_01331</name>
</gene>
<evidence type="ECO:0000256" key="1">
    <source>
        <dbReference type="SAM" id="Phobius"/>
    </source>
</evidence>
<keyword evidence="1" id="KW-0812">Transmembrane</keyword>
<sequence length="56" mass="6191">MKKYLFEFCKEESGQGLTEYGLLLVFVSIVSVVIVTQIGNKVAAAYYGNAANRLFP</sequence>
<dbReference type="RefSeq" id="WP_005540901.1">
    <property type="nucleotide sequence ID" value="NZ_JH378832.1"/>
</dbReference>
<organism evidence="2 3">
    <name type="scientific">Johnsonella ignava ATCC 51276</name>
    <dbReference type="NCBI Taxonomy" id="679200"/>
    <lineage>
        <taxon>Bacteria</taxon>
        <taxon>Bacillati</taxon>
        <taxon>Bacillota</taxon>
        <taxon>Clostridia</taxon>
        <taxon>Lachnospirales</taxon>
        <taxon>Lachnospiraceae</taxon>
        <taxon>Johnsonella</taxon>
    </lineage>
</organism>
<feature type="transmembrane region" description="Helical" evidence="1">
    <location>
        <begin position="20"/>
        <end position="39"/>
    </location>
</feature>
<dbReference type="Proteomes" id="UP000003011">
    <property type="component" value="Unassembled WGS sequence"/>
</dbReference>
<keyword evidence="1" id="KW-1133">Transmembrane helix</keyword>
<dbReference type="STRING" id="679200.HMPREF9333_01331"/>
<proteinExistence type="predicted"/>
<evidence type="ECO:0000313" key="3">
    <source>
        <dbReference type="Proteomes" id="UP000003011"/>
    </source>
</evidence>
<evidence type="ECO:0008006" key="4">
    <source>
        <dbReference type="Google" id="ProtNLM"/>
    </source>
</evidence>
<reference evidence="2 3" key="1">
    <citation type="submission" date="2011-08" db="EMBL/GenBank/DDBJ databases">
        <title>The Genome Sequence of Johnsonella ignava ATCC 51276.</title>
        <authorList>
            <consortium name="The Broad Institute Genome Sequencing Platform"/>
            <person name="Earl A."/>
            <person name="Ward D."/>
            <person name="Feldgarden M."/>
            <person name="Gevers D."/>
            <person name="Izard J."/>
            <person name="Blanton J.M."/>
            <person name="Baranova O.V."/>
            <person name="Dewhirst F.E."/>
            <person name="Young S.K."/>
            <person name="Zeng Q."/>
            <person name="Gargeya S."/>
            <person name="Fitzgerald M."/>
            <person name="Haas B."/>
            <person name="Abouelleil A."/>
            <person name="Alvarado L."/>
            <person name="Arachchi H.M."/>
            <person name="Berlin A."/>
            <person name="Brown A."/>
            <person name="Chapman S.B."/>
            <person name="Chen Z."/>
            <person name="Dunbar C."/>
            <person name="Freedman E."/>
            <person name="Gearin G."/>
            <person name="Gellesch M."/>
            <person name="Goldberg J."/>
            <person name="Griggs A."/>
            <person name="Gujja S."/>
            <person name="Heiman D."/>
            <person name="Howarth C."/>
            <person name="Larson L."/>
            <person name="Lui A."/>
            <person name="MacDonald P.J.P."/>
            <person name="Montmayeur A."/>
            <person name="Murphy C."/>
            <person name="Neiman D."/>
            <person name="Pearson M."/>
            <person name="Priest M."/>
            <person name="Roberts A."/>
            <person name="Saif S."/>
            <person name="Shea T."/>
            <person name="Shenoy N."/>
            <person name="Sisk P."/>
            <person name="Stolte C."/>
            <person name="Sykes S."/>
            <person name="Wortman J."/>
            <person name="Nusbaum C."/>
            <person name="Birren B."/>
        </authorList>
    </citation>
    <scope>NUCLEOTIDE SEQUENCE [LARGE SCALE GENOMIC DNA]</scope>
    <source>
        <strain evidence="2 3">ATCC 51276</strain>
    </source>
</reference>
<dbReference type="HOGENOM" id="CLU_3008237_0_0_9"/>
<comment type="caution">
    <text evidence="2">The sequence shown here is derived from an EMBL/GenBank/DDBJ whole genome shotgun (WGS) entry which is preliminary data.</text>
</comment>
<protein>
    <recommendedName>
        <fullName evidence="4">Flp/Fap pilin component</fullName>
    </recommendedName>
</protein>
<dbReference type="AlphaFoldDB" id="G5GIE1"/>
<dbReference type="EMBL" id="ACZL01000021">
    <property type="protein sequence ID" value="EHI55616.1"/>
    <property type="molecule type" value="Genomic_DNA"/>
</dbReference>
<evidence type="ECO:0000313" key="2">
    <source>
        <dbReference type="EMBL" id="EHI55616.1"/>
    </source>
</evidence>
<keyword evidence="1" id="KW-0472">Membrane</keyword>